<dbReference type="InterPro" id="IPR013099">
    <property type="entry name" value="K_chnl_dom"/>
</dbReference>
<dbReference type="Gene3D" id="1.20.5.110">
    <property type="match status" value="1"/>
</dbReference>
<organism evidence="10 11">
    <name type="scientific">Amycolatopsis thermophila</name>
    <dbReference type="NCBI Taxonomy" id="206084"/>
    <lineage>
        <taxon>Bacteria</taxon>
        <taxon>Bacillati</taxon>
        <taxon>Actinomycetota</taxon>
        <taxon>Actinomycetes</taxon>
        <taxon>Pseudonocardiales</taxon>
        <taxon>Pseudonocardiaceae</taxon>
        <taxon>Amycolatopsis</taxon>
    </lineage>
</organism>
<keyword evidence="7 10" id="KW-0407">Ion channel</keyword>
<keyword evidence="2" id="KW-0813">Transport</keyword>
<proteinExistence type="predicted"/>
<feature type="transmembrane region" description="Helical" evidence="8">
    <location>
        <begin position="45"/>
        <end position="61"/>
    </location>
</feature>
<dbReference type="SUPFAM" id="SSF81324">
    <property type="entry name" value="Voltage-gated potassium channels"/>
    <property type="match status" value="1"/>
</dbReference>
<dbReference type="PANTHER" id="PTHR11537">
    <property type="entry name" value="VOLTAGE-GATED POTASSIUM CHANNEL"/>
    <property type="match status" value="1"/>
</dbReference>
<keyword evidence="6 8" id="KW-0472">Membrane</keyword>
<keyword evidence="5" id="KW-0406">Ion transport</keyword>
<dbReference type="Gene3D" id="1.10.287.70">
    <property type="match status" value="1"/>
</dbReference>
<accession>A0ABU0ETV3</accession>
<evidence type="ECO:0000313" key="11">
    <source>
        <dbReference type="Proteomes" id="UP001229651"/>
    </source>
</evidence>
<protein>
    <submittedName>
        <fullName evidence="10">Voltage-gated potassium channel</fullName>
    </submittedName>
</protein>
<keyword evidence="11" id="KW-1185">Reference proteome</keyword>
<comment type="subcellular location">
    <subcellularLocation>
        <location evidence="1">Membrane</location>
        <topology evidence="1">Multi-pass membrane protein</topology>
    </subcellularLocation>
</comment>
<dbReference type="PANTHER" id="PTHR11537:SF254">
    <property type="entry name" value="POTASSIUM VOLTAGE-GATED CHANNEL PROTEIN SHAB"/>
    <property type="match status" value="1"/>
</dbReference>
<dbReference type="Pfam" id="PF07885">
    <property type="entry name" value="Ion_trans_2"/>
    <property type="match status" value="1"/>
</dbReference>
<feature type="transmembrane region" description="Helical" evidence="8">
    <location>
        <begin position="73"/>
        <end position="92"/>
    </location>
</feature>
<evidence type="ECO:0000256" key="3">
    <source>
        <dbReference type="ARBA" id="ARBA00022692"/>
    </source>
</evidence>
<evidence type="ECO:0000259" key="9">
    <source>
        <dbReference type="Pfam" id="PF07885"/>
    </source>
</evidence>
<dbReference type="GO" id="GO:0034220">
    <property type="term" value="P:monoatomic ion transmembrane transport"/>
    <property type="evidence" value="ECO:0007669"/>
    <property type="project" value="UniProtKB-KW"/>
</dbReference>
<evidence type="ECO:0000256" key="5">
    <source>
        <dbReference type="ARBA" id="ARBA00023065"/>
    </source>
</evidence>
<evidence type="ECO:0000256" key="6">
    <source>
        <dbReference type="ARBA" id="ARBA00023136"/>
    </source>
</evidence>
<evidence type="ECO:0000256" key="1">
    <source>
        <dbReference type="ARBA" id="ARBA00004141"/>
    </source>
</evidence>
<dbReference type="EMBL" id="JAUSUT010000001">
    <property type="protein sequence ID" value="MDQ0378518.1"/>
    <property type="molecule type" value="Genomic_DNA"/>
</dbReference>
<keyword evidence="3 8" id="KW-0812">Transmembrane</keyword>
<comment type="caution">
    <text evidence="10">The sequence shown here is derived from an EMBL/GenBank/DDBJ whole genome shotgun (WGS) entry which is preliminary data.</text>
</comment>
<feature type="domain" description="Potassium channel" evidence="9">
    <location>
        <begin position="157"/>
        <end position="233"/>
    </location>
</feature>
<dbReference type="RefSeq" id="WP_306991301.1">
    <property type="nucleotide sequence ID" value="NZ_JAUSUT010000001.1"/>
</dbReference>
<evidence type="ECO:0000256" key="4">
    <source>
        <dbReference type="ARBA" id="ARBA00022989"/>
    </source>
</evidence>
<gene>
    <name evidence="10" type="ORF">FB470_002512</name>
</gene>
<evidence type="ECO:0000256" key="2">
    <source>
        <dbReference type="ARBA" id="ARBA00022448"/>
    </source>
</evidence>
<keyword evidence="4 8" id="KW-1133">Transmembrane helix</keyword>
<evidence type="ECO:0000256" key="7">
    <source>
        <dbReference type="ARBA" id="ARBA00023303"/>
    </source>
</evidence>
<dbReference type="Proteomes" id="UP001229651">
    <property type="component" value="Unassembled WGS sequence"/>
</dbReference>
<feature type="transmembrane region" description="Helical" evidence="8">
    <location>
        <begin position="146"/>
        <end position="166"/>
    </location>
</feature>
<evidence type="ECO:0000313" key="10">
    <source>
        <dbReference type="EMBL" id="MDQ0378518.1"/>
    </source>
</evidence>
<sequence length="273" mass="29743">MPIDHGVYQNPGDDPGEMIGITGSPRATITPRTGGTAMWEKRMEWPLTGVAVLFLAAYAWPILQPSLGSTGRAWCETVTWIAWALFALDYVVRLVQSPDRVRFLTRNVLDLLVIVLPLLRPLRLLRLVAMLNVLNRNAALALRGRVVVYVVGSTVLIVFCAALAVLEAERPFSDAGIRTFPDALWWAITTITTVGYGDRYPVSGTGRMIAVGLMVAGIALLGVVTATFASWLVKRVEEVEASSQTVTCAQIAELSREIAELRAALAANDRKDP</sequence>
<name>A0ABU0ETV3_9PSEU</name>
<reference evidence="10 11" key="1">
    <citation type="submission" date="2023-07" db="EMBL/GenBank/DDBJ databases">
        <title>Sequencing the genomes of 1000 actinobacteria strains.</title>
        <authorList>
            <person name="Klenk H.-P."/>
        </authorList>
    </citation>
    <scope>NUCLEOTIDE SEQUENCE [LARGE SCALE GENOMIC DNA]</scope>
    <source>
        <strain evidence="10 11">DSM 45805</strain>
    </source>
</reference>
<feature type="transmembrane region" description="Helical" evidence="8">
    <location>
        <begin position="208"/>
        <end position="233"/>
    </location>
</feature>
<evidence type="ECO:0000256" key="8">
    <source>
        <dbReference type="SAM" id="Phobius"/>
    </source>
</evidence>
<dbReference type="InterPro" id="IPR028325">
    <property type="entry name" value="VG_K_chnl"/>
</dbReference>